<proteinExistence type="predicted"/>
<dbReference type="RefSeq" id="WP_011996433.1">
    <property type="nucleotide sequence ID" value="NC_009727.1"/>
</dbReference>
<dbReference type="AlphaFoldDB" id="A9KBD1"/>
<evidence type="ECO:0000313" key="1">
    <source>
        <dbReference type="EMBL" id="ABS76972.2"/>
    </source>
</evidence>
<dbReference type="KEGG" id="cbd:CBUD_0145"/>
<sequence length="170" mass="19272">MGVSMSKIQNAANPQEFKLYHQLCDLEKKEKQTYEALAALVVYIDGKEREWETDDFNKFKKTVLASAGDLAVCEKAKAAAGEPKFNVKHYERAILCASDATYRDMAIQAANKDLTDEAMGELIAAISRDCRRTTRELKEIIIEWRKIQTLPNSVQKLWQAAVEPVFNEAQ</sequence>
<gene>
    <name evidence="1" type="ordered locus">CBUD_0145</name>
</gene>
<organism evidence="1 2">
    <name type="scientific">Coxiella burnetii (strain Dugway 5J108-111)</name>
    <dbReference type="NCBI Taxonomy" id="434922"/>
    <lineage>
        <taxon>Bacteria</taxon>
        <taxon>Pseudomonadati</taxon>
        <taxon>Pseudomonadota</taxon>
        <taxon>Gammaproteobacteria</taxon>
        <taxon>Legionellales</taxon>
        <taxon>Coxiellaceae</taxon>
        <taxon>Coxiella</taxon>
    </lineage>
</organism>
<dbReference type="HOGENOM" id="CLU_1599963_0_0_6"/>
<dbReference type="EMBL" id="CP000733">
    <property type="protein sequence ID" value="ABS76972.2"/>
    <property type="molecule type" value="Genomic_DNA"/>
</dbReference>
<dbReference type="Proteomes" id="UP000008555">
    <property type="component" value="Chromosome"/>
</dbReference>
<reference evidence="1 2" key="1">
    <citation type="journal article" date="2009" name="Infect. Immun.">
        <title>Comparative genomics reveal extensive transposon-mediated genomic plasticity and diversity among potential effector proteins within the genus Coxiella.</title>
        <authorList>
            <person name="Beare P.A."/>
            <person name="Unsworth N."/>
            <person name="Andoh M."/>
            <person name="Voth D.E."/>
            <person name="Omsland A."/>
            <person name="Gilk S.D."/>
            <person name="Williams K.P."/>
            <person name="Sobral B.W."/>
            <person name="Kupko J.J.III."/>
            <person name="Porcella S.F."/>
            <person name="Samuel J.E."/>
            <person name="Heinzen R.A."/>
        </authorList>
    </citation>
    <scope>NUCLEOTIDE SEQUENCE [LARGE SCALE GENOMIC DNA]</scope>
    <source>
        <strain evidence="1 2">Dugway 5J108-111</strain>
    </source>
</reference>
<name>A9KBD1_COXBN</name>
<accession>A9KBD1</accession>
<protein>
    <submittedName>
        <fullName evidence="1">Hypothetical cytosolic protein</fullName>
    </submittedName>
</protein>
<evidence type="ECO:0000313" key="2">
    <source>
        <dbReference type="Proteomes" id="UP000008555"/>
    </source>
</evidence>